<name>A0A380CI19_SPOPA</name>
<keyword evidence="4" id="KW-1185">Reference proteome</keyword>
<keyword evidence="3" id="KW-0489">Methyltransferase</keyword>
<keyword evidence="1 3" id="KW-0808">Transferase</keyword>
<dbReference type="EMBL" id="UGYZ01000002">
    <property type="protein sequence ID" value="SUJ20911.1"/>
    <property type="molecule type" value="Genomic_DNA"/>
</dbReference>
<reference evidence="3 4" key="1">
    <citation type="submission" date="2018-06" db="EMBL/GenBank/DDBJ databases">
        <authorList>
            <consortium name="Pathogen Informatics"/>
            <person name="Doyle S."/>
        </authorList>
    </citation>
    <scope>NUCLEOTIDE SEQUENCE [LARGE SCALE GENOMIC DNA]</scope>
    <source>
        <strain evidence="4">ATCC 11859 / DSM 33 / NCIB 8841 / NCTC 4822</strain>
    </source>
</reference>
<dbReference type="InterPro" id="IPR041698">
    <property type="entry name" value="Methyltransf_25"/>
</dbReference>
<evidence type="ECO:0000256" key="1">
    <source>
        <dbReference type="ARBA" id="ARBA00022679"/>
    </source>
</evidence>
<dbReference type="PANTHER" id="PTHR43861">
    <property type="entry name" value="TRANS-ACONITATE 2-METHYLTRANSFERASE-RELATED"/>
    <property type="match status" value="1"/>
</dbReference>
<sequence length="205" mass="23296">MSVTMGNQWDERFSTDEYVYGKEPNAFVVEAAKQLPQGKILCIAEGEGRNAVYLSTLDQHVTAWDFAKSGLEKTNRLAQEKGVQVTTELRDLSEVEWQAEQWDAIVHIFGHLPKPVMERTFAGVKKALKPGGYYISELYTKEQLHYGTGGPKNEDMLTDPKEMLAQFEGYLIQHFFVGEVDRQEGILHTGKAHIVQCLFQKREEA</sequence>
<protein>
    <submittedName>
        <fullName evidence="3">Tellurite resistance protein TehB homolog</fullName>
        <ecNumber evidence="3">2.1.1.-</ecNumber>
    </submittedName>
</protein>
<dbReference type="GO" id="GO:0032259">
    <property type="term" value="P:methylation"/>
    <property type="evidence" value="ECO:0007669"/>
    <property type="project" value="UniProtKB-KW"/>
</dbReference>
<evidence type="ECO:0000313" key="4">
    <source>
        <dbReference type="Proteomes" id="UP000254519"/>
    </source>
</evidence>
<dbReference type="GO" id="GO:0008168">
    <property type="term" value="F:methyltransferase activity"/>
    <property type="evidence" value="ECO:0007669"/>
    <property type="project" value="UniProtKB-KW"/>
</dbReference>
<dbReference type="PANTHER" id="PTHR43861:SF3">
    <property type="entry name" value="PUTATIVE (AFU_ORTHOLOGUE AFUA_2G14390)-RELATED"/>
    <property type="match status" value="1"/>
</dbReference>
<feature type="domain" description="Methyltransferase" evidence="2">
    <location>
        <begin position="40"/>
        <end position="132"/>
    </location>
</feature>
<dbReference type="AlphaFoldDB" id="A0A380CI19"/>
<dbReference type="Pfam" id="PF13649">
    <property type="entry name" value="Methyltransf_25"/>
    <property type="match status" value="1"/>
</dbReference>
<evidence type="ECO:0000259" key="2">
    <source>
        <dbReference type="Pfam" id="PF13649"/>
    </source>
</evidence>
<organism evidence="3 4">
    <name type="scientific">Sporosarcina pasteurii</name>
    <name type="common">Bacillus pasteurii</name>
    <dbReference type="NCBI Taxonomy" id="1474"/>
    <lineage>
        <taxon>Bacteria</taxon>
        <taxon>Bacillati</taxon>
        <taxon>Bacillota</taxon>
        <taxon>Bacilli</taxon>
        <taxon>Bacillales</taxon>
        <taxon>Caryophanaceae</taxon>
        <taxon>Sporosarcina</taxon>
    </lineage>
</organism>
<gene>
    <name evidence="3" type="primary">tehB</name>
    <name evidence="3" type="ORF">NCTC4822_03096</name>
</gene>
<evidence type="ECO:0000313" key="3">
    <source>
        <dbReference type="EMBL" id="SUJ20911.1"/>
    </source>
</evidence>
<dbReference type="EC" id="2.1.1.-" evidence="3"/>
<accession>A0A380CI19</accession>
<dbReference type="Proteomes" id="UP000254519">
    <property type="component" value="Unassembled WGS sequence"/>
</dbReference>
<dbReference type="SUPFAM" id="SSF53335">
    <property type="entry name" value="S-adenosyl-L-methionine-dependent methyltransferases"/>
    <property type="match status" value="1"/>
</dbReference>
<dbReference type="CDD" id="cd02440">
    <property type="entry name" value="AdoMet_MTases"/>
    <property type="match status" value="1"/>
</dbReference>
<dbReference type="InterPro" id="IPR029063">
    <property type="entry name" value="SAM-dependent_MTases_sf"/>
</dbReference>
<proteinExistence type="predicted"/>
<dbReference type="Gene3D" id="3.40.50.150">
    <property type="entry name" value="Vaccinia Virus protein VP39"/>
    <property type="match status" value="1"/>
</dbReference>